<comment type="caution">
    <text evidence="1">The sequence shown here is derived from an EMBL/GenBank/DDBJ whole genome shotgun (WGS) entry which is preliminary data.</text>
</comment>
<keyword evidence="2" id="KW-1185">Reference proteome</keyword>
<evidence type="ECO:0000313" key="1">
    <source>
        <dbReference type="EMBL" id="MCZ8511628.1"/>
    </source>
</evidence>
<protein>
    <submittedName>
        <fullName evidence="1">Uncharacterized protein</fullName>
    </submittedName>
</protein>
<reference evidence="1 2" key="1">
    <citation type="submission" date="2022-12" db="EMBL/GenBank/DDBJ databases">
        <title>Draft genome sequence of Paenibacillus sp. dW9.</title>
        <authorList>
            <person name="Choi E.-W."/>
            <person name="Kim D.-U."/>
        </authorList>
    </citation>
    <scope>NUCLEOTIDE SEQUENCE [LARGE SCALE GENOMIC DNA]</scope>
    <source>
        <strain evidence="2">dW9</strain>
    </source>
</reference>
<evidence type="ECO:0000313" key="2">
    <source>
        <dbReference type="Proteomes" id="UP001527882"/>
    </source>
</evidence>
<accession>A0ABT4Q421</accession>
<dbReference type="EMBL" id="JAQAGZ010000002">
    <property type="protein sequence ID" value="MCZ8511628.1"/>
    <property type="molecule type" value="Genomic_DNA"/>
</dbReference>
<sequence>MSHEINSKNDISISSSRLNDISFGVDWHTNNENIVRSKMDDIINVCKKIVLSDNQNFPRVFALRDNIFVFTDSLLTTGSYGEFTGDWLIFEWKNNEFKIRAVMEFE</sequence>
<gene>
    <name evidence="1" type="ORF">O9H85_04110</name>
</gene>
<dbReference type="Proteomes" id="UP001527882">
    <property type="component" value="Unassembled WGS sequence"/>
</dbReference>
<proteinExistence type="predicted"/>
<name>A0ABT4Q421_9BACL</name>
<dbReference type="RefSeq" id="WP_269880025.1">
    <property type="nucleotide sequence ID" value="NZ_JAQAGZ010000002.1"/>
</dbReference>
<organism evidence="1 2">
    <name type="scientific">Paenibacillus gyeongsangnamensis</name>
    <dbReference type="NCBI Taxonomy" id="3388067"/>
    <lineage>
        <taxon>Bacteria</taxon>
        <taxon>Bacillati</taxon>
        <taxon>Bacillota</taxon>
        <taxon>Bacilli</taxon>
        <taxon>Bacillales</taxon>
        <taxon>Paenibacillaceae</taxon>
        <taxon>Paenibacillus</taxon>
    </lineage>
</organism>